<sequence>MKSCIFRYHEYRIGYEHHNLSGLAKDLGSLAVMLSFIIAIFCWINVIFLN</sequence>
<keyword evidence="3" id="KW-0812">Transmembrane</keyword>
<dbReference type="GO" id="GO:0005524">
    <property type="term" value="F:ATP binding"/>
    <property type="evidence" value="ECO:0007669"/>
    <property type="project" value="UniProtKB-KW"/>
</dbReference>
<dbReference type="OrthoDB" id="9796011at2"/>
<comment type="caution">
    <text evidence="4">The sequence shown here is derived from an EMBL/GenBank/DDBJ whole genome shotgun (WGS) entry which is preliminary data.</text>
</comment>
<name>A0A3L8PXK4_9GAMM</name>
<dbReference type="GO" id="GO:0016020">
    <property type="term" value="C:membrane"/>
    <property type="evidence" value="ECO:0007669"/>
    <property type="project" value="InterPro"/>
</dbReference>
<evidence type="ECO:0008006" key="6">
    <source>
        <dbReference type="Google" id="ProtNLM"/>
    </source>
</evidence>
<dbReference type="InterPro" id="IPR036945">
    <property type="entry name" value="DAGK_sf"/>
</dbReference>
<proteinExistence type="predicted"/>
<dbReference type="GO" id="GO:0016301">
    <property type="term" value="F:kinase activity"/>
    <property type="evidence" value="ECO:0007669"/>
    <property type="project" value="InterPro"/>
</dbReference>
<feature type="transmembrane region" description="Helical" evidence="3">
    <location>
        <begin position="27"/>
        <end position="49"/>
    </location>
</feature>
<feature type="binding site" evidence="2">
    <location>
        <begin position="25"/>
        <end position="26"/>
    </location>
    <ligand>
        <name>ATP</name>
        <dbReference type="ChEBI" id="CHEBI:30616"/>
    </ligand>
</feature>
<feature type="binding site" evidence="2">
    <location>
        <begin position="16"/>
        <end position="18"/>
    </location>
    <ligand>
        <name>ATP</name>
        <dbReference type="ChEBI" id="CHEBI:30616"/>
    </ligand>
</feature>
<keyword evidence="2" id="KW-0547">Nucleotide-binding</keyword>
<evidence type="ECO:0000256" key="2">
    <source>
        <dbReference type="PIRSR" id="PIRSR600829-3"/>
    </source>
</evidence>
<dbReference type="Gene3D" id="1.10.287.3610">
    <property type="match status" value="1"/>
</dbReference>
<keyword evidence="2" id="KW-0067">ATP-binding</keyword>
<organism evidence="4 5">
    <name type="scientific">Parashewanella curva</name>
    <dbReference type="NCBI Taxonomy" id="2338552"/>
    <lineage>
        <taxon>Bacteria</taxon>
        <taxon>Pseudomonadati</taxon>
        <taxon>Pseudomonadota</taxon>
        <taxon>Gammaproteobacteria</taxon>
        <taxon>Alteromonadales</taxon>
        <taxon>Shewanellaceae</taxon>
        <taxon>Parashewanella</taxon>
    </lineage>
</organism>
<keyword evidence="3" id="KW-0472">Membrane</keyword>
<evidence type="ECO:0000313" key="4">
    <source>
        <dbReference type="EMBL" id="RLV60061.1"/>
    </source>
</evidence>
<feature type="binding site" evidence="1">
    <location>
        <position position="29"/>
    </location>
    <ligand>
        <name>substrate</name>
    </ligand>
</feature>
<reference evidence="4 5" key="1">
    <citation type="submission" date="2018-09" db="EMBL/GenBank/DDBJ databases">
        <title>Phylogeny of the Shewanellaceae, and recommendation for two new genera, Pseudoshewanella and Parashewanella.</title>
        <authorList>
            <person name="Wang G."/>
        </authorList>
    </citation>
    <scope>NUCLEOTIDE SEQUENCE [LARGE SCALE GENOMIC DNA]</scope>
    <source>
        <strain evidence="4 5">C51</strain>
    </source>
</reference>
<dbReference type="AlphaFoldDB" id="A0A3L8PXK4"/>
<keyword evidence="3" id="KW-1133">Transmembrane helix</keyword>
<dbReference type="Proteomes" id="UP000281474">
    <property type="component" value="Unassembled WGS sequence"/>
</dbReference>
<dbReference type="EMBL" id="QZEI01000022">
    <property type="protein sequence ID" value="RLV60061.1"/>
    <property type="molecule type" value="Genomic_DNA"/>
</dbReference>
<gene>
    <name evidence="4" type="ORF">D5018_08930</name>
</gene>
<protein>
    <recommendedName>
        <fullName evidence="6">Diacylglycerol kinase</fullName>
    </recommendedName>
</protein>
<evidence type="ECO:0000256" key="1">
    <source>
        <dbReference type="PIRSR" id="PIRSR600829-2"/>
    </source>
</evidence>
<dbReference type="GO" id="GO:0008654">
    <property type="term" value="P:phospholipid biosynthetic process"/>
    <property type="evidence" value="ECO:0007669"/>
    <property type="project" value="InterPro"/>
</dbReference>
<dbReference type="InterPro" id="IPR000829">
    <property type="entry name" value="DAGK"/>
</dbReference>
<dbReference type="Pfam" id="PF01219">
    <property type="entry name" value="DAGK_prokar"/>
    <property type="match status" value="1"/>
</dbReference>
<evidence type="ECO:0000256" key="3">
    <source>
        <dbReference type="SAM" id="Phobius"/>
    </source>
</evidence>
<evidence type="ECO:0000313" key="5">
    <source>
        <dbReference type="Proteomes" id="UP000281474"/>
    </source>
</evidence>
<keyword evidence="5" id="KW-1185">Reference proteome</keyword>
<accession>A0A3L8PXK4</accession>